<dbReference type="SUPFAM" id="SSF53756">
    <property type="entry name" value="UDP-Glycosyltransferase/glycogen phosphorylase"/>
    <property type="match status" value="1"/>
</dbReference>
<dbReference type="Proteomes" id="UP000237983">
    <property type="component" value="Unassembled WGS sequence"/>
</dbReference>
<feature type="coiled-coil region" evidence="1">
    <location>
        <begin position="388"/>
        <end position="422"/>
    </location>
</feature>
<evidence type="ECO:0000313" key="4">
    <source>
        <dbReference type="Proteomes" id="UP000237983"/>
    </source>
</evidence>
<organism evidence="3 4">
    <name type="scientific">Glaciihabitans tibetensis</name>
    <dbReference type="NCBI Taxonomy" id="1266600"/>
    <lineage>
        <taxon>Bacteria</taxon>
        <taxon>Bacillati</taxon>
        <taxon>Actinomycetota</taxon>
        <taxon>Actinomycetes</taxon>
        <taxon>Micrococcales</taxon>
        <taxon>Microbacteriaceae</taxon>
        <taxon>Glaciihabitans</taxon>
    </lineage>
</organism>
<dbReference type="GO" id="GO:0016740">
    <property type="term" value="F:transferase activity"/>
    <property type="evidence" value="ECO:0007669"/>
    <property type="project" value="UniProtKB-KW"/>
</dbReference>
<protein>
    <submittedName>
        <fullName evidence="3">Glycosyl transferase family 1</fullName>
    </submittedName>
</protein>
<dbReference type="Pfam" id="PF13524">
    <property type="entry name" value="Glyco_trans_1_2"/>
    <property type="match status" value="1"/>
</dbReference>
<evidence type="ECO:0000259" key="2">
    <source>
        <dbReference type="Pfam" id="PF13524"/>
    </source>
</evidence>
<dbReference type="InterPro" id="IPR055259">
    <property type="entry name" value="YkvP/CgeB_Glyco_trans-like"/>
</dbReference>
<keyword evidence="4" id="KW-1185">Reference proteome</keyword>
<accession>A0A2T0VFE6</accession>
<dbReference type="EMBL" id="PVTL01000003">
    <property type="protein sequence ID" value="PRY68896.1"/>
    <property type="molecule type" value="Genomic_DNA"/>
</dbReference>
<feature type="domain" description="Spore protein YkvP/CgeB glycosyl transferase-like" evidence="2">
    <location>
        <begin position="207"/>
        <end position="343"/>
    </location>
</feature>
<keyword evidence="3" id="KW-0808">Transferase</keyword>
<sequence length="461" mass="51084">MPSTVERRFRNRTGKALYTVTTKSPAAAHSPETDEKARYEELATGVRGDGPRGTVVFVVSTSDLTEGKGDLYVAMGLGKYLNRLGWGVQTWPMGSWGQELPERTSVVITMVDAFIPGFVPPGAVRIAWVRNWTDNWAALPYLRSFDEIWTSSTPSREVLQKNFDGTIRIVPIAGDHELFYPAETASDLAIVTTANGWGSDRELSSAVDALAPGRNVDWYGSVSAATSPRNVRHHGPEDYFTLSSIYNRAQLVLDDLIPAAKAYGNHNSRLFESLLSGALTLVNTADGLEELGLADVPVYSHADELEPLVESLLADDTRRQELAARLRAVVLERHTFEVRANELSPALEALVEQHRTRSERDPILEWSAGERALLIGTQVQRDTETRRADGLTRELALSQRELALSRRELVALRQELSKSEARIVERDERITEILSTTSFQIAVGIQKLASAPRSLRNRLKG</sequence>
<comment type="caution">
    <text evidence="3">The sequence shown here is derived from an EMBL/GenBank/DDBJ whole genome shotgun (WGS) entry which is preliminary data.</text>
</comment>
<reference evidence="3 4" key="1">
    <citation type="submission" date="2018-03" db="EMBL/GenBank/DDBJ databases">
        <title>Genomic Encyclopedia of Type Strains, Phase III (KMG-III): the genomes of soil and plant-associated and newly described type strains.</title>
        <authorList>
            <person name="Whitman W."/>
        </authorList>
    </citation>
    <scope>NUCLEOTIDE SEQUENCE [LARGE SCALE GENOMIC DNA]</scope>
    <source>
        <strain evidence="3 4">CGMCC 1.12484</strain>
    </source>
</reference>
<dbReference type="AlphaFoldDB" id="A0A2T0VFE6"/>
<keyword evidence="1" id="KW-0175">Coiled coil</keyword>
<gene>
    <name evidence="3" type="ORF">B0I08_103101</name>
</gene>
<evidence type="ECO:0000256" key="1">
    <source>
        <dbReference type="SAM" id="Coils"/>
    </source>
</evidence>
<name>A0A2T0VFE6_9MICO</name>
<proteinExistence type="predicted"/>
<evidence type="ECO:0000313" key="3">
    <source>
        <dbReference type="EMBL" id="PRY68896.1"/>
    </source>
</evidence>